<feature type="region of interest" description="Disordered" evidence="1">
    <location>
        <begin position="16"/>
        <end position="126"/>
    </location>
</feature>
<feature type="compositionally biased region" description="Acidic residues" evidence="1">
    <location>
        <begin position="106"/>
        <end position="126"/>
    </location>
</feature>
<protein>
    <submittedName>
        <fullName evidence="2">Uncharacterized protein</fullName>
    </submittedName>
</protein>
<dbReference type="EMBL" id="JAGRRH010000015">
    <property type="protein sequence ID" value="KAG7357192.1"/>
    <property type="molecule type" value="Genomic_DNA"/>
</dbReference>
<name>A0A9K3PRR2_9STRA</name>
<sequence length="126" mass="14202">MKPTYNVKTDLELRETTFPPFNPKCNVKIHPETTETRSTILAPGKSSVSFPEHNLRSGADEDAPANPHAFSDVNVNGLDEPQQKPIIDNDDDDDDDDKPLQKPIIDYDDYDDSDEEDDEPLSTQEE</sequence>
<comment type="caution">
    <text evidence="2">The sequence shown here is derived from an EMBL/GenBank/DDBJ whole genome shotgun (WGS) entry which is preliminary data.</text>
</comment>
<gene>
    <name evidence="2" type="ORF">IV203_001880</name>
</gene>
<keyword evidence="3" id="KW-1185">Reference proteome</keyword>
<evidence type="ECO:0000256" key="1">
    <source>
        <dbReference type="SAM" id="MobiDB-lite"/>
    </source>
</evidence>
<accession>A0A9K3PRR2</accession>
<proteinExistence type="predicted"/>
<organism evidence="2 3">
    <name type="scientific">Nitzschia inconspicua</name>
    <dbReference type="NCBI Taxonomy" id="303405"/>
    <lineage>
        <taxon>Eukaryota</taxon>
        <taxon>Sar</taxon>
        <taxon>Stramenopiles</taxon>
        <taxon>Ochrophyta</taxon>
        <taxon>Bacillariophyta</taxon>
        <taxon>Bacillariophyceae</taxon>
        <taxon>Bacillariophycidae</taxon>
        <taxon>Bacillariales</taxon>
        <taxon>Bacillariaceae</taxon>
        <taxon>Nitzschia</taxon>
    </lineage>
</organism>
<evidence type="ECO:0000313" key="3">
    <source>
        <dbReference type="Proteomes" id="UP000693970"/>
    </source>
</evidence>
<reference evidence="2" key="1">
    <citation type="journal article" date="2021" name="Sci. Rep.">
        <title>Diploid genomic architecture of Nitzschia inconspicua, an elite biomass production diatom.</title>
        <authorList>
            <person name="Oliver A."/>
            <person name="Podell S."/>
            <person name="Pinowska A."/>
            <person name="Traller J.C."/>
            <person name="Smith S.R."/>
            <person name="McClure R."/>
            <person name="Beliaev A."/>
            <person name="Bohutskyi P."/>
            <person name="Hill E.A."/>
            <person name="Rabines A."/>
            <person name="Zheng H."/>
            <person name="Allen L.Z."/>
            <person name="Kuo A."/>
            <person name="Grigoriev I.V."/>
            <person name="Allen A.E."/>
            <person name="Hazlebeck D."/>
            <person name="Allen E.E."/>
        </authorList>
    </citation>
    <scope>NUCLEOTIDE SEQUENCE</scope>
    <source>
        <strain evidence="2">Hildebrandi</strain>
    </source>
</reference>
<reference evidence="2" key="2">
    <citation type="submission" date="2021-04" db="EMBL/GenBank/DDBJ databases">
        <authorList>
            <person name="Podell S."/>
        </authorList>
    </citation>
    <scope>NUCLEOTIDE SEQUENCE</scope>
    <source>
        <strain evidence="2">Hildebrandi</strain>
    </source>
</reference>
<feature type="compositionally biased region" description="Acidic residues" evidence="1">
    <location>
        <begin position="88"/>
        <end position="97"/>
    </location>
</feature>
<evidence type="ECO:0000313" key="2">
    <source>
        <dbReference type="EMBL" id="KAG7357192.1"/>
    </source>
</evidence>
<dbReference type="AlphaFoldDB" id="A0A9K3PRR2"/>
<dbReference type="Proteomes" id="UP000693970">
    <property type="component" value="Unassembled WGS sequence"/>
</dbReference>